<feature type="transmembrane region" description="Helical" evidence="1">
    <location>
        <begin position="97"/>
        <end position="116"/>
    </location>
</feature>
<accession>A0A7W7YNJ9</accession>
<dbReference type="EMBL" id="JACHIF010000007">
    <property type="protein sequence ID" value="MBB5039225.1"/>
    <property type="molecule type" value="Genomic_DNA"/>
</dbReference>
<evidence type="ECO:0000313" key="3">
    <source>
        <dbReference type="EMBL" id="MBB5039225.1"/>
    </source>
</evidence>
<dbReference type="Gene3D" id="3.90.70.10">
    <property type="entry name" value="Cysteine proteinases"/>
    <property type="match status" value="1"/>
</dbReference>
<keyword evidence="1" id="KW-1133">Transmembrane helix</keyword>
<sequence length="274" mass="30298">MFPNWLGLICATFALLAFFVSYGAAKRIPVKKRVVWTLTTLVLALPGASFAAYYAHVVEVPAWYYEFRSWPRIEACLILIGIAGGVVASLVGPISRILSLLLVVLFVTVPFVKPFLGPFHEGALRDQWDGKVCRQSTYSTCGAASTASLLRHHGIIVTEAVIAEEAHSYTSGTEAWYLARAIRQRGLQVKFQLSTDEPLFLSATPVMEPRESKNDPTVAMVGVRFGNTGHFIALLGEDKTGKLVVGDPLRGRELLSREELRQRYVFTGFSMQVF</sequence>
<dbReference type="RefSeq" id="WP_184210754.1">
    <property type="nucleotide sequence ID" value="NZ_JACHIF010000007.1"/>
</dbReference>
<keyword evidence="4" id="KW-1185">Reference proteome</keyword>
<dbReference type="GO" id="GO:0005524">
    <property type="term" value="F:ATP binding"/>
    <property type="evidence" value="ECO:0007669"/>
    <property type="project" value="InterPro"/>
</dbReference>
<feature type="transmembrane region" description="Helical" evidence="1">
    <location>
        <begin position="75"/>
        <end position="91"/>
    </location>
</feature>
<evidence type="ECO:0000256" key="1">
    <source>
        <dbReference type="SAM" id="Phobius"/>
    </source>
</evidence>
<organism evidence="3 4">
    <name type="scientific">Prosthecobacter dejongeii</name>
    <dbReference type="NCBI Taxonomy" id="48465"/>
    <lineage>
        <taxon>Bacteria</taxon>
        <taxon>Pseudomonadati</taxon>
        <taxon>Verrucomicrobiota</taxon>
        <taxon>Verrucomicrobiia</taxon>
        <taxon>Verrucomicrobiales</taxon>
        <taxon>Verrucomicrobiaceae</taxon>
        <taxon>Prosthecobacter</taxon>
    </lineage>
</organism>
<gene>
    <name evidence="3" type="ORF">HNQ64_003494</name>
</gene>
<feature type="domain" description="Peptidase C39" evidence="2">
    <location>
        <begin position="135"/>
        <end position="271"/>
    </location>
</feature>
<dbReference type="GO" id="GO:0006508">
    <property type="term" value="P:proteolysis"/>
    <property type="evidence" value="ECO:0007669"/>
    <property type="project" value="InterPro"/>
</dbReference>
<keyword evidence="1" id="KW-0472">Membrane</keyword>
<keyword evidence="1" id="KW-0812">Transmembrane</keyword>
<proteinExistence type="predicted"/>
<comment type="caution">
    <text evidence="3">The sequence shown here is derived from an EMBL/GenBank/DDBJ whole genome shotgun (WGS) entry which is preliminary data.</text>
</comment>
<protein>
    <recommendedName>
        <fullName evidence="2">Peptidase C39 domain-containing protein</fullName>
    </recommendedName>
</protein>
<dbReference type="GO" id="GO:0016020">
    <property type="term" value="C:membrane"/>
    <property type="evidence" value="ECO:0007669"/>
    <property type="project" value="InterPro"/>
</dbReference>
<dbReference type="Pfam" id="PF03412">
    <property type="entry name" value="Peptidase_C39"/>
    <property type="match status" value="1"/>
</dbReference>
<dbReference type="GO" id="GO:0008233">
    <property type="term" value="F:peptidase activity"/>
    <property type="evidence" value="ECO:0007669"/>
    <property type="project" value="InterPro"/>
</dbReference>
<evidence type="ECO:0000259" key="2">
    <source>
        <dbReference type="PROSITE" id="PS50990"/>
    </source>
</evidence>
<dbReference type="PROSITE" id="PS50990">
    <property type="entry name" value="PEPTIDASE_C39"/>
    <property type="match status" value="1"/>
</dbReference>
<dbReference type="AlphaFoldDB" id="A0A7W7YNJ9"/>
<name>A0A7W7YNJ9_9BACT</name>
<evidence type="ECO:0000313" key="4">
    <source>
        <dbReference type="Proteomes" id="UP000534294"/>
    </source>
</evidence>
<dbReference type="InterPro" id="IPR005074">
    <property type="entry name" value="Peptidase_C39"/>
</dbReference>
<dbReference type="Proteomes" id="UP000534294">
    <property type="component" value="Unassembled WGS sequence"/>
</dbReference>
<feature type="transmembrane region" description="Helical" evidence="1">
    <location>
        <begin position="35"/>
        <end position="55"/>
    </location>
</feature>
<reference evidence="3 4" key="1">
    <citation type="submission" date="2020-08" db="EMBL/GenBank/DDBJ databases">
        <title>Genomic Encyclopedia of Type Strains, Phase IV (KMG-IV): sequencing the most valuable type-strain genomes for metagenomic binning, comparative biology and taxonomic classification.</title>
        <authorList>
            <person name="Goeker M."/>
        </authorList>
    </citation>
    <scope>NUCLEOTIDE SEQUENCE [LARGE SCALE GENOMIC DNA]</scope>
    <source>
        <strain evidence="3 4">DSM 12251</strain>
    </source>
</reference>